<evidence type="ECO:0000313" key="3">
    <source>
        <dbReference type="Proteomes" id="UP000231901"/>
    </source>
</evidence>
<protein>
    <submittedName>
        <fullName evidence="2">Flagellar protein FlhE</fullName>
    </submittedName>
</protein>
<dbReference type="InterPro" id="IPR009420">
    <property type="entry name" value="FlhE"/>
</dbReference>
<dbReference type="KEGG" id="dfn:CVE23_14250"/>
<dbReference type="RefSeq" id="WP_049855046.1">
    <property type="nucleotide sequence ID" value="NZ_BMJF01000002.1"/>
</dbReference>
<evidence type="ECO:0000256" key="1">
    <source>
        <dbReference type="SAM" id="SignalP"/>
    </source>
</evidence>
<name>A0A2K8QQP4_9GAMM</name>
<keyword evidence="3" id="KW-1185">Reference proteome</keyword>
<feature type="chain" id="PRO_5014726633" evidence="1">
    <location>
        <begin position="24"/>
        <end position="140"/>
    </location>
</feature>
<feature type="signal peptide" evidence="1">
    <location>
        <begin position="1"/>
        <end position="23"/>
    </location>
</feature>
<keyword evidence="2" id="KW-0969">Cilium</keyword>
<accession>A0A2K8QQP4</accession>
<dbReference type="OrthoDB" id="6521367at2"/>
<sequence length="140" mass="14775">MKNMLIVGLFSLATGAFSFSAHAQQGGWNTSLTGPSFQYKGMLASSPALLPPPGLGVTAAQSVTVIYWRYQLKSPAPIDLAVKLCAANRCINLDGASGQTRGLQGVPANSEFRMLFYVPGSGRMATSVDVASNEISVNYK</sequence>
<dbReference type="EMBL" id="CP025003">
    <property type="protein sequence ID" value="ATZ95040.1"/>
    <property type="molecule type" value="Genomic_DNA"/>
</dbReference>
<keyword evidence="1" id="KW-0732">Signal</keyword>
<dbReference type="GeneID" id="66565491"/>
<keyword evidence="2" id="KW-0282">Flagellum</keyword>
<proteinExistence type="predicted"/>
<gene>
    <name evidence="2" type="ORF">CVE23_14250</name>
</gene>
<dbReference type="Proteomes" id="UP000231901">
    <property type="component" value="Chromosome"/>
</dbReference>
<evidence type="ECO:0000313" key="2">
    <source>
        <dbReference type="EMBL" id="ATZ95040.1"/>
    </source>
</evidence>
<dbReference type="Pfam" id="PF06366">
    <property type="entry name" value="FlhE"/>
    <property type="match status" value="1"/>
</dbReference>
<dbReference type="AlphaFoldDB" id="A0A2K8QQP4"/>
<reference evidence="3" key="1">
    <citation type="journal article" date="2018" name="Genome Announc.">
        <title>Complete genome sequence of a Dickeya fangzhongdai type strain causing bleeding canker of pear tree trunks.</title>
        <authorList>
            <person name="Zhao Y."/>
            <person name="Tian Y."/>
            <person name="Li X."/>
            <person name="Hu B."/>
        </authorList>
    </citation>
    <scope>NUCLEOTIDE SEQUENCE [LARGE SCALE GENOMIC DNA]</scope>
    <source>
        <strain evidence="3">DSM 101947</strain>
    </source>
</reference>
<keyword evidence="2" id="KW-0966">Cell projection</keyword>
<organism evidence="2 3">
    <name type="scientific">Dickeya fangzhongdai</name>
    <dbReference type="NCBI Taxonomy" id="1778540"/>
    <lineage>
        <taxon>Bacteria</taxon>
        <taxon>Pseudomonadati</taxon>
        <taxon>Pseudomonadota</taxon>
        <taxon>Gammaproteobacteria</taxon>
        <taxon>Enterobacterales</taxon>
        <taxon>Pectobacteriaceae</taxon>
        <taxon>Dickeya</taxon>
    </lineage>
</organism>